<dbReference type="EMBL" id="JANPWB010000016">
    <property type="protein sequence ID" value="KAJ1082044.1"/>
    <property type="molecule type" value="Genomic_DNA"/>
</dbReference>
<comment type="caution">
    <text evidence="2">The sequence shown here is derived from an EMBL/GenBank/DDBJ whole genome shotgun (WGS) entry which is preliminary data.</text>
</comment>
<feature type="region of interest" description="Disordered" evidence="1">
    <location>
        <begin position="44"/>
        <end position="74"/>
    </location>
</feature>
<evidence type="ECO:0000256" key="1">
    <source>
        <dbReference type="SAM" id="MobiDB-lite"/>
    </source>
</evidence>
<dbReference type="Proteomes" id="UP001066276">
    <property type="component" value="Chromosome 12"/>
</dbReference>
<protein>
    <recommendedName>
        <fullName evidence="4">Secreted protein</fullName>
    </recommendedName>
</protein>
<name>A0AAV7KU41_PLEWA</name>
<sequence>MCRRPRVFVISLPQGAGASTAAAGRVPLTVTTSLMPRAGCRATHTASSNTCTTGTKGQEALQHGRGSCLGKASH</sequence>
<gene>
    <name evidence="2" type="ORF">NDU88_002214</name>
</gene>
<accession>A0AAV7KU41</accession>
<evidence type="ECO:0000313" key="2">
    <source>
        <dbReference type="EMBL" id="KAJ1082044.1"/>
    </source>
</evidence>
<dbReference type="AlphaFoldDB" id="A0AAV7KU41"/>
<organism evidence="2 3">
    <name type="scientific">Pleurodeles waltl</name>
    <name type="common">Iberian ribbed newt</name>
    <dbReference type="NCBI Taxonomy" id="8319"/>
    <lineage>
        <taxon>Eukaryota</taxon>
        <taxon>Metazoa</taxon>
        <taxon>Chordata</taxon>
        <taxon>Craniata</taxon>
        <taxon>Vertebrata</taxon>
        <taxon>Euteleostomi</taxon>
        <taxon>Amphibia</taxon>
        <taxon>Batrachia</taxon>
        <taxon>Caudata</taxon>
        <taxon>Salamandroidea</taxon>
        <taxon>Salamandridae</taxon>
        <taxon>Pleurodelinae</taxon>
        <taxon>Pleurodeles</taxon>
    </lineage>
</organism>
<proteinExistence type="predicted"/>
<evidence type="ECO:0000313" key="3">
    <source>
        <dbReference type="Proteomes" id="UP001066276"/>
    </source>
</evidence>
<evidence type="ECO:0008006" key="4">
    <source>
        <dbReference type="Google" id="ProtNLM"/>
    </source>
</evidence>
<keyword evidence="3" id="KW-1185">Reference proteome</keyword>
<feature type="compositionally biased region" description="Polar residues" evidence="1">
    <location>
        <begin position="44"/>
        <end position="56"/>
    </location>
</feature>
<reference evidence="2" key="1">
    <citation type="journal article" date="2022" name="bioRxiv">
        <title>Sequencing and chromosome-scale assembly of the giantPleurodeles waltlgenome.</title>
        <authorList>
            <person name="Brown T."/>
            <person name="Elewa A."/>
            <person name="Iarovenko S."/>
            <person name="Subramanian E."/>
            <person name="Araus A.J."/>
            <person name="Petzold A."/>
            <person name="Susuki M."/>
            <person name="Suzuki K.-i.T."/>
            <person name="Hayashi T."/>
            <person name="Toyoda A."/>
            <person name="Oliveira C."/>
            <person name="Osipova E."/>
            <person name="Leigh N.D."/>
            <person name="Simon A."/>
            <person name="Yun M.H."/>
        </authorList>
    </citation>
    <scope>NUCLEOTIDE SEQUENCE</scope>
    <source>
        <strain evidence="2">20211129_DDA</strain>
        <tissue evidence="2">Liver</tissue>
    </source>
</reference>